<dbReference type="RefSeq" id="WP_207940083.1">
    <property type="nucleotide sequence ID" value="NZ_CP147251.1"/>
</dbReference>
<protein>
    <submittedName>
        <fullName evidence="1">CRISPR-associated protein cas8c/csd1, subtype I-c/dvulg</fullName>
    </submittedName>
</protein>
<dbReference type="NCBIfam" id="TIGR01863">
    <property type="entry name" value="cas_Csd1"/>
    <property type="match status" value="1"/>
</dbReference>
<keyword evidence="2" id="KW-1185">Reference proteome</keyword>
<evidence type="ECO:0000313" key="1">
    <source>
        <dbReference type="EMBL" id="WYJ77818.1"/>
    </source>
</evidence>
<dbReference type="Pfam" id="PF09709">
    <property type="entry name" value="Cas_Csd1"/>
    <property type="match status" value="1"/>
</dbReference>
<reference evidence="1 2" key="1">
    <citation type="submission" date="2021-03" db="EMBL/GenBank/DDBJ databases">
        <authorList>
            <person name="Gilmore M.S."/>
            <person name="Schwartzman J."/>
            <person name="Van Tyne D."/>
            <person name="Martin M."/>
            <person name="Earl A.M."/>
            <person name="Manson A.L."/>
            <person name="Straub T."/>
            <person name="Salamzade R."/>
            <person name="Saavedra J."/>
            <person name="Lebreton F."/>
            <person name="Prichula J."/>
            <person name="Schaufler K."/>
            <person name="Gaca A."/>
            <person name="Sgardioli B."/>
            <person name="Wagenaar J."/>
            <person name="Strong T."/>
        </authorList>
    </citation>
    <scope>NUCLEOTIDE SEQUENCE [LARGE SCALE GENOMIC DNA]</scope>
    <source>
        <strain evidence="1 2">DIV2402</strain>
    </source>
</reference>
<dbReference type="Proteomes" id="UP000664701">
    <property type="component" value="Chromosome"/>
</dbReference>
<proteinExistence type="predicted"/>
<evidence type="ECO:0000313" key="2">
    <source>
        <dbReference type="Proteomes" id="UP000664701"/>
    </source>
</evidence>
<dbReference type="InterPro" id="IPR010144">
    <property type="entry name" value="CRISPR-assoc_prot_Csd1-typ"/>
</dbReference>
<organism evidence="1 2">
    <name type="scientific">Candidatus Enterococcus lowellii</name>
    <dbReference type="NCBI Taxonomy" id="2230877"/>
    <lineage>
        <taxon>Bacteria</taxon>
        <taxon>Bacillati</taxon>
        <taxon>Bacillota</taxon>
        <taxon>Bacilli</taxon>
        <taxon>Lactobacillales</taxon>
        <taxon>Enterococcaceae</taxon>
        <taxon>Enterococcus</taxon>
    </lineage>
</organism>
<reference evidence="1 2" key="2">
    <citation type="submission" date="2024-03" db="EMBL/GenBank/DDBJ databases">
        <title>The Genome Sequence of Enterococcus sp. DIV2402.</title>
        <authorList>
            <consortium name="The Broad Institute Genomics Platform"/>
            <consortium name="The Broad Institute Microbial Omics Core"/>
            <consortium name="The Broad Institute Genomic Center for Infectious Diseases"/>
            <person name="Earl A."/>
            <person name="Manson A."/>
            <person name="Gilmore M."/>
            <person name="Schwartman J."/>
            <person name="Shea T."/>
            <person name="Abouelleil A."/>
            <person name="Cao P."/>
            <person name="Chapman S."/>
            <person name="Cusick C."/>
            <person name="Young S."/>
            <person name="Neafsey D."/>
            <person name="Nusbaum C."/>
            <person name="Birren B."/>
        </authorList>
    </citation>
    <scope>NUCLEOTIDE SEQUENCE [LARGE SCALE GENOMIC DNA]</scope>
    <source>
        <strain evidence="1 2">DIV2402</strain>
    </source>
</reference>
<gene>
    <name evidence="1" type="ORF">DOK78_002456</name>
</gene>
<accession>A0ABZ2SPW2</accession>
<name>A0ABZ2SPW2_9ENTE</name>
<sequence>MDFLTALYNAYDNSIANGLVDNHNDDNTILLPLYHTSMKSRGNDIIQVTLTKDGQLLRSEYLSEDEIIIFPVTNDSVARSGKYPPSHPLVDKISYMLYENKEMNELYRNEFSKWYSSIENKEIKDYLKIIKNFTNKENFIDDVLNTIDGVNKHTRKGLEVQYTEKDNDKNKKIDLSKIFLTFAVADFIGYKTVSVTEYVALHNDYIQYVESQDIQQGMCNISKEVQQMTSKHRGLMGNAKLISVSNNIETYKGRFQHGSDIIQIGYRTSEKIHLMLKYLLENKNSRRWLGGQQYLINWFSDDIANESQIDITLPMYIDFGDEVEEFNTPLVSKTNKKVGDSFIKGKQLFRDDSSYYVAIIDKASNGRISLKYFRELEVSQLKNNLDKWQKNYSWEQYHKDKQEMKLTTPSLFQMLLTAYGIERNGKLELDNDNFKKDQFQNLVIRLLDGQSVPANILTALNMNIRKRLNYSMTWNQIQFTTLALFSQYRGEISYMLDRENKNRSYLFGRLLAILDQIEAMTYNTDENKRVTNAQKFWTSYTNHPATTMKTLIDKTKNYEKTLLNSKPGLLVKLNKEKTEIINLLSVYLADQNEVNKPLDYQFIFGYYAEMQFIFTKKENSESEEVKNDNE</sequence>
<dbReference type="EMBL" id="CP147251">
    <property type="protein sequence ID" value="WYJ77818.1"/>
    <property type="molecule type" value="Genomic_DNA"/>
</dbReference>